<feature type="transmembrane region" description="Helical" evidence="6">
    <location>
        <begin position="367"/>
        <end position="387"/>
    </location>
</feature>
<feature type="compositionally biased region" description="Basic and acidic residues" evidence="5">
    <location>
        <begin position="1"/>
        <end position="13"/>
    </location>
</feature>
<proteinExistence type="predicted"/>
<evidence type="ECO:0000256" key="2">
    <source>
        <dbReference type="ARBA" id="ARBA00022692"/>
    </source>
</evidence>
<keyword evidence="3 6" id="KW-1133">Transmembrane helix</keyword>
<feature type="transmembrane region" description="Helical" evidence="6">
    <location>
        <begin position="165"/>
        <end position="183"/>
    </location>
</feature>
<dbReference type="InterPro" id="IPR011701">
    <property type="entry name" value="MFS"/>
</dbReference>
<reference evidence="8 9" key="1">
    <citation type="submission" date="2015-11" db="EMBL/GenBank/DDBJ databases">
        <title>Aspergillus lentulus strain IFM 54703T.</title>
        <authorList>
            <person name="Kusuya Y."/>
            <person name="Sakai K."/>
            <person name="Kamei K."/>
            <person name="Takahashi H."/>
            <person name="Yaguchi T."/>
        </authorList>
    </citation>
    <scope>NUCLEOTIDE SEQUENCE [LARGE SCALE GENOMIC DNA]</scope>
    <source>
        <strain evidence="8 9">IFM 54703</strain>
    </source>
</reference>
<name>A0AAN4PAB8_ASPLE</name>
<dbReference type="Proteomes" id="UP000051487">
    <property type="component" value="Unassembled WGS sequence"/>
</dbReference>
<dbReference type="Pfam" id="PF07690">
    <property type="entry name" value="MFS_1"/>
    <property type="match status" value="1"/>
</dbReference>
<evidence type="ECO:0000313" key="9">
    <source>
        <dbReference type="Proteomes" id="UP000051487"/>
    </source>
</evidence>
<feature type="transmembrane region" description="Helical" evidence="6">
    <location>
        <begin position="439"/>
        <end position="457"/>
    </location>
</feature>
<keyword evidence="2 6" id="KW-0812">Transmembrane</keyword>
<evidence type="ECO:0000313" key="8">
    <source>
        <dbReference type="EMBL" id="GAQ02692.1"/>
    </source>
</evidence>
<feature type="transmembrane region" description="Helical" evidence="6">
    <location>
        <begin position="39"/>
        <end position="56"/>
    </location>
</feature>
<feature type="domain" description="Major facilitator superfamily (MFS) profile" evidence="7">
    <location>
        <begin position="42"/>
        <end position="527"/>
    </location>
</feature>
<evidence type="ECO:0000256" key="6">
    <source>
        <dbReference type="SAM" id="Phobius"/>
    </source>
</evidence>
<keyword evidence="4 6" id="KW-0472">Membrane</keyword>
<evidence type="ECO:0000256" key="4">
    <source>
        <dbReference type="ARBA" id="ARBA00023136"/>
    </source>
</evidence>
<dbReference type="PROSITE" id="PS50850">
    <property type="entry name" value="MFS"/>
    <property type="match status" value="1"/>
</dbReference>
<dbReference type="SUPFAM" id="SSF103473">
    <property type="entry name" value="MFS general substrate transporter"/>
    <property type="match status" value="1"/>
</dbReference>
<feature type="transmembrane region" description="Helical" evidence="6">
    <location>
        <begin position="107"/>
        <end position="125"/>
    </location>
</feature>
<comment type="subcellular location">
    <subcellularLocation>
        <location evidence="1">Membrane</location>
        <topology evidence="1">Multi-pass membrane protein</topology>
    </subcellularLocation>
</comment>
<feature type="region of interest" description="Disordered" evidence="5">
    <location>
        <begin position="1"/>
        <end position="27"/>
    </location>
</feature>
<sequence>MTASIQEDHNEDRPDTEDTPLLGSSTTDAQTHVLPTRQLVIVFTALAFVQFTSFLDQTAISTALPSIAQDLHAGSSISWVGASFLISSTSVQLINGRLSDIFGRKNCLIATLTVMGLGNLLSGFARTPFELYVTRAVSGLGAGAINALVQVTISDITTLSQRGKYFGIIGIFVALGNGLGPVIGGVLTKQASWRWAVWFISPMAALAVGILYFVLPTSRMSGNMWTKLKMVDWFGVIVSVLAVVLVLVPVSQGGSALLWSSPIVIAMLSAACALWIAFVFLESRVVRLPIVPMRLFSNGYSANILLAQNLAIGWVYWSNLFYLPMYFQNVRGWSPTEAGSLILPMVIAHGIFSGLSGFLLSWTGRYWPIVVGGTSIWTLATSGKAFYGPNTPVWVFIVVGMFEGLGVGFCFQPVLVALMTNSANEDRAVMTGLRNFIRAMGGAVGITVSGAILSNVLQLGLGDKFSPEVIARLTSSVQNLPDSEFSRDEMHLILSVYMAGLHAVFISFVPLIALCFLSSLLVKDYPIGGKDQKTERRTETGRPNHNLEEPAELPTGRDGV</sequence>
<feature type="transmembrane region" description="Helical" evidence="6">
    <location>
        <begin position="231"/>
        <end position="250"/>
    </location>
</feature>
<feature type="transmembrane region" description="Helical" evidence="6">
    <location>
        <begin position="256"/>
        <end position="281"/>
    </location>
</feature>
<evidence type="ECO:0000256" key="1">
    <source>
        <dbReference type="ARBA" id="ARBA00004141"/>
    </source>
</evidence>
<dbReference type="GO" id="GO:0022857">
    <property type="term" value="F:transmembrane transporter activity"/>
    <property type="evidence" value="ECO:0007669"/>
    <property type="project" value="InterPro"/>
</dbReference>
<feature type="transmembrane region" description="Helical" evidence="6">
    <location>
        <begin position="195"/>
        <end position="215"/>
    </location>
</feature>
<dbReference type="AlphaFoldDB" id="A0AAN4PAB8"/>
<feature type="compositionally biased region" description="Basic and acidic residues" evidence="5">
    <location>
        <begin position="531"/>
        <end position="548"/>
    </location>
</feature>
<feature type="transmembrane region" description="Helical" evidence="6">
    <location>
        <begin position="302"/>
        <end position="321"/>
    </location>
</feature>
<feature type="transmembrane region" description="Helical" evidence="6">
    <location>
        <begin position="393"/>
        <end position="418"/>
    </location>
</feature>
<accession>A0AAN4PAB8</accession>
<organism evidence="8 9">
    <name type="scientific">Aspergillus lentulus</name>
    <dbReference type="NCBI Taxonomy" id="293939"/>
    <lineage>
        <taxon>Eukaryota</taxon>
        <taxon>Fungi</taxon>
        <taxon>Dikarya</taxon>
        <taxon>Ascomycota</taxon>
        <taxon>Pezizomycotina</taxon>
        <taxon>Eurotiomycetes</taxon>
        <taxon>Eurotiomycetidae</taxon>
        <taxon>Eurotiales</taxon>
        <taxon>Aspergillaceae</taxon>
        <taxon>Aspergillus</taxon>
        <taxon>Aspergillus subgen. Fumigati</taxon>
    </lineage>
</organism>
<dbReference type="GO" id="GO:0005886">
    <property type="term" value="C:plasma membrane"/>
    <property type="evidence" value="ECO:0007669"/>
    <property type="project" value="TreeGrafter"/>
</dbReference>
<evidence type="ECO:0000256" key="3">
    <source>
        <dbReference type="ARBA" id="ARBA00022989"/>
    </source>
</evidence>
<dbReference type="PRINTS" id="PR01036">
    <property type="entry name" value="TCRTETB"/>
</dbReference>
<dbReference type="Gene3D" id="1.20.1250.20">
    <property type="entry name" value="MFS general substrate transporter like domains"/>
    <property type="match status" value="2"/>
</dbReference>
<dbReference type="PANTHER" id="PTHR23501:SF78">
    <property type="entry name" value="MAJOR FACILITATOR SUPERFAMILY (MFS) PROFILE DOMAIN-CONTAINING PROTEIN-RELATED"/>
    <property type="match status" value="1"/>
</dbReference>
<feature type="transmembrane region" description="Helical" evidence="6">
    <location>
        <begin position="496"/>
        <end position="522"/>
    </location>
</feature>
<feature type="region of interest" description="Disordered" evidence="5">
    <location>
        <begin position="531"/>
        <end position="560"/>
    </location>
</feature>
<dbReference type="InterPro" id="IPR020846">
    <property type="entry name" value="MFS_dom"/>
</dbReference>
<feature type="transmembrane region" description="Helical" evidence="6">
    <location>
        <begin position="131"/>
        <end position="153"/>
    </location>
</feature>
<protein>
    <recommendedName>
        <fullName evidence="7">Major facilitator superfamily (MFS) profile domain-containing protein</fullName>
    </recommendedName>
</protein>
<comment type="caution">
    <text evidence="8">The sequence shown here is derived from an EMBL/GenBank/DDBJ whole genome shotgun (WGS) entry which is preliminary data.</text>
</comment>
<feature type="transmembrane region" description="Helical" evidence="6">
    <location>
        <begin position="76"/>
        <end position="95"/>
    </location>
</feature>
<evidence type="ECO:0000256" key="5">
    <source>
        <dbReference type="SAM" id="MobiDB-lite"/>
    </source>
</evidence>
<evidence type="ECO:0000259" key="7">
    <source>
        <dbReference type="PROSITE" id="PS50850"/>
    </source>
</evidence>
<dbReference type="PANTHER" id="PTHR23501">
    <property type="entry name" value="MAJOR FACILITATOR SUPERFAMILY"/>
    <property type="match status" value="1"/>
</dbReference>
<gene>
    <name evidence="8" type="ORF">ALT_0013</name>
</gene>
<feature type="transmembrane region" description="Helical" evidence="6">
    <location>
        <begin position="341"/>
        <end position="360"/>
    </location>
</feature>
<dbReference type="InterPro" id="IPR036259">
    <property type="entry name" value="MFS_trans_sf"/>
</dbReference>
<dbReference type="EMBL" id="BCLY01000001">
    <property type="protein sequence ID" value="GAQ02692.1"/>
    <property type="molecule type" value="Genomic_DNA"/>
</dbReference>